<dbReference type="Proteomes" id="UP000244336">
    <property type="component" value="Chromosome 5"/>
</dbReference>
<organism evidence="2 3">
    <name type="scientific">Panicum hallii var. hallii</name>
    <dbReference type="NCBI Taxonomy" id="1504633"/>
    <lineage>
        <taxon>Eukaryota</taxon>
        <taxon>Viridiplantae</taxon>
        <taxon>Streptophyta</taxon>
        <taxon>Embryophyta</taxon>
        <taxon>Tracheophyta</taxon>
        <taxon>Spermatophyta</taxon>
        <taxon>Magnoliopsida</taxon>
        <taxon>Liliopsida</taxon>
        <taxon>Poales</taxon>
        <taxon>Poaceae</taxon>
        <taxon>PACMAD clade</taxon>
        <taxon>Panicoideae</taxon>
        <taxon>Panicodae</taxon>
        <taxon>Paniceae</taxon>
        <taxon>Panicinae</taxon>
        <taxon>Panicum</taxon>
        <taxon>Panicum sect. Panicum</taxon>
    </lineage>
</organism>
<evidence type="ECO:0000313" key="2">
    <source>
        <dbReference type="EMBL" id="PUZ58523.1"/>
    </source>
</evidence>
<protein>
    <submittedName>
        <fullName evidence="2">Uncharacterized protein</fullName>
    </submittedName>
</protein>
<evidence type="ECO:0000256" key="1">
    <source>
        <dbReference type="SAM" id="MobiDB-lite"/>
    </source>
</evidence>
<accession>A0A2T7DSG7</accession>
<feature type="compositionally biased region" description="Basic and acidic residues" evidence="1">
    <location>
        <begin position="143"/>
        <end position="167"/>
    </location>
</feature>
<name>A0A2T7DSG7_9POAL</name>
<sequence length="167" mass="17434">MAWTSKARSTAHQDCGAGVPRHGPASPYGAAAHAGHHQRSAAVWMSGLDQDQRAVARGRLHGGGLREARPAVLGGTTAPVGHGPRATATGGHAHHTCTVAFPAPPATRGGDRASRSCSSAVIEAVSSKSPTAFHRPRPARRRCQPETDAGRRRHALTGDEERWGWGA</sequence>
<gene>
    <name evidence="2" type="ORF">GQ55_5G515900</name>
</gene>
<dbReference type="Gramene" id="PUZ58523">
    <property type="protein sequence ID" value="PUZ58523"/>
    <property type="gene ID" value="GQ55_5G515900"/>
</dbReference>
<feature type="compositionally biased region" description="Polar residues" evidence="1">
    <location>
        <begin position="1"/>
        <end position="12"/>
    </location>
</feature>
<dbReference type="AlphaFoldDB" id="A0A2T7DSG7"/>
<feature type="region of interest" description="Disordered" evidence="1">
    <location>
        <begin position="1"/>
        <end position="34"/>
    </location>
</feature>
<feature type="region of interest" description="Disordered" evidence="1">
    <location>
        <begin position="128"/>
        <end position="167"/>
    </location>
</feature>
<proteinExistence type="predicted"/>
<evidence type="ECO:0000313" key="3">
    <source>
        <dbReference type="Proteomes" id="UP000244336"/>
    </source>
</evidence>
<dbReference type="EMBL" id="CM009753">
    <property type="protein sequence ID" value="PUZ58523.1"/>
    <property type="molecule type" value="Genomic_DNA"/>
</dbReference>
<reference evidence="2 3" key="1">
    <citation type="submission" date="2018-04" db="EMBL/GenBank/DDBJ databases">
        <title>WGS assembly of Panicum hallii var. hallii HAL2.</title>
        <authorList>
            <person name="Lovell J."/>
            <person name="Jenkins J."/>
            <person name="Lowry D."/>
            <person name="Mamidi S."/>
            <person name="Sreedasyam A."/>
            <person name="Weng X."/>
            <person name="Barry K."/>
            <person name="Bonette J."/>
            <person name="Campitelli B."/>
            <person name="Daum C."/>
            <person name="Gordon S."/>
            <person name="Gould B."/>
            <person name="Lipzen A."/>
            <person name="MacQueen A."/>
            <person name="Palacio-Mejia J."/>
            <person name="Plott C."/>
            <person name="Shakirov E."/>
            <person name="Shu S."/>
            <person name="Yoshinaga Y."/>
            <person name="Zane M."/>
            <person name="Rokhsar D."/>
            <person name="Grimwood J."/>
            <person name="Schmutz J."/>
            <person name="Juenger T."/>
        </authorList>
    </citation>
    <scope>NUCLEOTIDE SEQUENCE [LARGE SCALE GENOMIC DNA]</scope>
    <source>
        <strain evidence="3">cv. HAL2</strain>
    </source>
</reference>
<keyword evidence="3" id="KW-1185">Reference proteome</keyword>